<organism evidence="1 2">
    <name type="scientific">Pseudoflavonifractor intestinihominis</name>
    <dbReference type="NCBI Taxonomy" id="3133171"/>
    <lineage>
        <taxon>Bacteria</taxon>
        <taxon>Bacillati</taxon>
        <taxon>Bacillota</taxon>
        <taxon>Clostridia</taxon>
        <taxon>Eubacteriales</taxon>
        <taxon>Oscillospiraceae</taxon>
        <taxon>Pseudoflavonifractor</taxon>
    </lineage>
</organism>
<dbReference type="EMBL" id="JBBMFK010000040">
    <property type="protein sequence ID" value="MEQ2444989.1"/>
    <property type="molecule type" value="Genomic_DNA"/>
</dbReference>
<evidence type="ECO:0000313" key="2">
    <source>
        <dbReference type="Proteomes" id="UP001464378"/>
    </source>
</evidence>
<evidence type="ECO:0000313" key="1">
    <source>
        <dbReference type="EMBL" id="MEQ2444989.1"/>
    </source>
</evidence>
<dbReference type="RefSeq" id="WP_294522893.1">
    <property type="nucleotide sequence ID" value="NZ_JBBMFK010000040.1"/>
</dbReference>
<proteinExistence type="predicted"/>
<comment type="caution">
    <text evidence="1">The sequence shown here is derived from an EMBL/GenBank/DDBJ whole genome shotgun (WGS) entry which is preliminary data.</text>
</comment>
<gene>
    <name evidence="1" type="ORF">WMO64_16170</name>
</gene>
<keyword evidence="2" id="KW-1185">Reference proteome</keyword>
<sequence length="94" mass="10394">MTIIKTQAENGFHDIQRQSHRMACWLPGYVEVPPHLESAVWASGGWCDLMMEDGSLIGITPTEKPKEPTAPPTELEQLRADVDFLAAMTGVMLV</sequence>
<protein>
    <submittedName>
        <fullName evidence="1">Toxin-antitoxin system toxin subunit</fullName>
    </submittedName>
</protein>
<name>A0ABV1EDQ0_9FIRM</name>
<dbReference type="Proteomes" id="UP001464378">
    <property type="component" value="Unassembled WGS sequence"/>
</dbReference>
<reference evidence="1 2" key="1">
    <citation type="submission" date="2024-03" db="EMBL/GenBank/DDBJ databases">
        <title>Human intestinal bacterial collection.</title>
        <authorList>
            <person name="Pauvert C."/>
            <person name="Hitch T.C.A."/>
            <person name="Clavel T."/>
        </authorList>
    </citation>
    <scope>NUCLEOTIDE SEQUENCE [LARGE SCALE GENOMIC DNA]</scope>
    <source>
        <strain evidence="1 2">CLA-AP-H29</strain>
    </source>
</reference>
<accession>A0ABV1EDQ0</accession>